<dbReference type="PROSITE" id="PS00092">
    <property type="entry name" value="N6_MTASE"/>
    <property type="match status" value="1"/>
</dbReference>
<reference evidence="8" key="1">
    <citation type="submission" date="2021-01" db="EMBL/GenBank/DDBJ databases">
        <title>Microvirga sp.</title>
        <authorList>
            <person name="Kim M.K."/>
        </authorList>
    </citation>
    <scope>NUCLEOTIDE SEQUENCE</scope>
    <source>
        <strain evidence="8">5420S-16</strain>
    </source>
</reference>
<evidence type="ECO:0000256" key="1">
    <source>
        <dbReference type="ARBA" id="ARBA00006594"/>
    </source>
</evidence>
<dbReference type="InterPro" id="IPR029063">
    <property type="entry name" value="SAM-dependent_MTases_sf"/>
</dbReference>
<dbReference type="EMBL" id="JAEQMY010000012">
    <property type="protein sequence ID" value="MBL0404465.1"/>
    <property type="molecule type" value="Genomic_DNA"/>
</dbReference>
<evidence type="ECO:0000256" key="3">
    <source>
        <dbReference type="ARBA" id="ARBA00022603"/>
    </source>
</evidence>
<dbReference type="PRINTS" id="PR00506">
    <property type="entry name" value="D21N6MTFRASE"/>
</dbReference>
<comment type="similarity">
    <text evidence="1">Belongs to the N(4)/N(6)-methyltransferase family.</text>
</comment>
<dbReference type="PIRSF" id="PIRSF015855">
    <property type="entry name" value="TypeIII_Mtase_mKpnI"/>
    <property type="match status" value="1"/>
</dbReference>
<comment type="caution">
    <text evidence="8">The sequence shown here is derived from an EMBL/GenBank/DDBJ whole genome shotgun (WGS) entry which is preliminary data.</text>
</comment>
<evidence type="ECO:0000259" key="7">
    <source>
        <dbReference type="Pfam" id="PF01555"/>
    </source>
</evidence>
<dbReference type="GO" id="GO:0032259">
    <property type="term" value="P:methylation"/>
    <property type="evidence" value="ECO:0007669"/>
    <property type="project" value="UniProtKB-KW"/>
</dbReference>
<dbReference type="Gene3D" id="3.40.50.150">
    <property type="entry name" value="Vaccinia Virus protein VP39"/>
    <property type="match status" value="1"/>
</dbReference>
<dbReference type="RefSeq" id="WP_202059168.1">
    <property type="nucleotide sequence ID" value="NZ_JAEQMY010000012.1"/>
</dbReference>
<organism evidence="8 9">
    <name type="scientific">Microvirga aerilata</name>
    <dbReference type="NCBI Taxonomy" id="670292"/>
    <lineage>
        <taxon>Bacteria</taxon>
        <taxon>Pseudomonadati</taxon>
        <taxon>Pseudomonadota</taxon>
        <taxon>Alphaproteobacteria</taxon>
        <taxon>Hyphomicrobiales</taxon>
        <taxon>Methylobacteriaceae</taxon>
        <taxon>Microvirga</taxon>
    </lineage>
</organism>
<proteinExistence type="inferred from homology"/>
<feature type="domain" description="DNA methylase N-4/N-6" evidence="7">
    <location>
        <begin position="123"/>
        <end position="422"/>
    </location>
</feature>
<dbReference type="Proteomes" id="UP000605848">
    <property type="component" value="Unassembled WGS sequence"/>
</dbReference>
<keyword evidence="4" id="KW-0808">Transferase</keyword>
<dbReference type="InterPro" id="IPR002295">
    <property type="entry name" value="N4/N6-MTase_EcoPI_Mod-like"/>
</dbReference>
<evidence type="ECO:0000256" key="6">
    <source>
        <dbReference type="ARBA" id="ARBA00047942"/>
    </source>
</evidence>
<keyword evidence="3" id="KW-0489">Methyltransferase</keyword>
<comment type="catalytic activity">
    <reaction evidence="6">
        <text>a 2'-deoxyadenosine in DNA + S-adenosyl-L-methionine = an N(6)-methyl-2'-deoxyadenosine in DNA + S-adenosyl-L-homocysteine + H(+)</text>
        <dbReference type="Rhea" id="RHEA:15197"/>
        <dbReference type="Rhea" id="RHEA-COMP:12418"/>
        <dbReference type="Rhea" id="RHEA-COMP:12419"/>
        <dbReference type="ChEBI" id="CHEBI:15378"/>
        <dbReference type="ChEBI" id="CHEBI:57856"/>
        <dbReference type="ChEBI" id="CHEBI:59789"/>
        <dbReference type="ChEBI" id="CHEBI:90615"/>
        <dbReference type="ChEBI" id="CHEBI:90616"/>
        <dbReference type="EC" id="2.1.1.72"/>
    </reaction>
</comment>
<keyword evidence="9" id="KW-1185">Reference proteome</keyword>
<dbReference type="GO" id="GO:0003677">
    <property type="term" value="F:DNA binding"/>
    <property type="evidence" value="ECO:0007669"/>
    <property type="project" value="InterPro"/>
</dbReference>
<dbReference type="InterPro" id="IPR002941">
    <property type="entry name" value="DNA_methylase_N4/N6"/>
</dbReference>
<evidence type="ECO:0000256" key="2">
    <source>
        <dbReference type="ARBA" id="ARBA00011900"/>
    </source>
</evidence>
<dbReference type="SUPFAM" id="SSF53335">
    <property type="entry name" value="S-adenosyl-L-methionine-dependent methyltransferases"/>
    <property type="match status" value="1"/>
</dbReference>
<accession>A0A936ZES7</accession>
<dbReference type="InterPro" id="IPR002052">
    <property type="entry name" value="DNA_methylase_N6_adenine_CS"/>
</dbReference>
<dbReference type="GO" id="GO:0009007">
    <property type="term" value="F:site-specific DNA-methyltransferase (adenine-specific) activity"/>
    <property type="evidence" value="ECO:0007669"/>
    <property type="project" value="UniProtKB-EC"/>
</dbReference>
<dbReference type="EC" id="2.1.1.72" evidence="2"/>
<evidence type="ECO:0000313" key="9">
    <source>
        <dbReference type="Proteomes" id="UP000605848"/>
    </source>
</evidence>
<evidence type="ECO:0000256" key="5">
    <source>
        <dbReference type="ARBA" id="ARBA00022691"/>
    </source>
</evidence>
<dbReference type="Pfam" id="PF01555">
    <property type="entry name" value="N6_N4_Mtase"/>
    <property type="match status" value="1"/>
</dbReference>
<gene>
    <name evidence="8" type="ORF">JKG68_10850</name>
</gene>
<dbReference type="AlphaFoldDB" id="A0A936ZES7"/>
<sequence length="630" mass="71031">MNKPEPAMPEKVDLRSMDVVAGKRDVLKSVLEQYFPEALTEGNVDFNQLKRALGDWIDPDKERFGLTWPGKAECMRIIQQPSVATLKPERIESVDFDSTENLFIEGDNLEVLKLLQKAYYGKVKMIYIDPPYNTGQEFIYPDKYAESLETYLAYTGQIDSQGKKFATNSDTVGRYHSNWLNMMYPRIYLARNLLSDDGVIFISIDDNEVANLRKLCDEIFGEENLVATFVWKSRQNKDNRPEKGASVDHEYILCYGRRVRGDERNLSQYSNPDDDPRGPWTSANMVGLATKDRRPNLHFDLIDPATGINYGCPAMGWRYDPRTMAHLIAEGRILWPSSADGRPRRKAFLEELTSEFTGVSSIIGSDVYTRDGTAEVNEIFGFRAMDFPKPTGLLRELIEQGASDGCVVLDFFAGSCTTAHALFEHNISKNMKCRFITVQLPEKVDETSEAYRAGYKTIADIGKERIRRVANQLSSVQDGHLDGSTAITDFGFRVFKLHRSNFKVWDGQVSSEADLGNQLELHIDHVLDTSNAEDVLYELLLKAGFPLTTKVQTTEMAGKQVYSVQDGALLICLEKEITPELLDALAEADPLQVICLDEGFKGNDQLKTNAVQTFKARAQAEESEIVFKTV</sequence>
<dbReference type="GO" id="GO:0008170">
    <property type="term" value="F:N-methyltransferase activity"/>
    <property type="evidence" value="ECO:0007669"/>
    <property type="project" value="InterPro"/>
</dbReference>
<keyword evidence="5" id="KW-0949">S-adenosyl-L-methionine</keyword>
<protein>
    <recommendedName>
        <fullName evidence="2">site-specific DNA-methyltransferase (adenine-specific)</fullName>
        <ecNumber evidence="2">2.1.1.72</ecNumber>
    </recommendedName>
</protein>
<name>A0A936ZES7_9HYPH</name>
<evidence type="ECO:0000256" key="4">
    <source>
        <dbReference type="ARBA" id="ARBA00022679"/>
    </source>
</evidence>
<evidence type="ECO:0000313" key="8">
    <source>
        <dbReference type="EMBL" id="MBL0404465.1"/>
    </source>
</evidence>